<evidence type="ECO:0000256" key="3">
    <source>
        <dbReference type="ARBA" id="ARBA00022676"/>
    </source>
</evidence>
<evidence type="ECO:0000313" key="11">
    <source>
        <dbReference type="Proteomes" id="UP001216907"/>
    </source>
</evidence>
<feature type="transmembrane region" description="Helical" evidence="8">
    <location>
        <begin position="224"/>
        <end position="244"/>
    </location>
</feature>
<feature type="transmembrane region" description="Helical" evidence="8">
    <location>
        <begin position="131"/>
        <end position="153"/>
    </location>
</feature>
<name>A0ABT6FDR7_9BACT</name>
<feature type="domain" description="Glycosyltransferase RgtA/B/C/D-like" evidence="9">
    <location>
        <begin position="78"/>
        <end position="242"/>
    </location>
</feature>
<gene>
    <name evidence="10" type="ORF">PZE19_18165</name>
</gene>
<evidence type="ECO:0000256" key="4">
    <source>
        <dbReference type="ARBA" id="ARBA00022679"/>
    </source>
</evidence>
<keyword evidence="2" id="KW-1003">Cell membrane</keyword>
<dbReference type="GO" id="GO:0016757">
    <property type="term" value="F:glycosyltransferase activity"/>
    <property type="evidence" value="ECO:0007669"/>
    <property type="project" value="UniProtKB-KW"/>
</dbReference>
<sequence length="572" mass="63476">MAGHLTSPEKLSPGKTILAGIRIDPAGARTLMTPKLALLTLIATTASLRLLAAWNLGLGNDEAYHFLYAMHPAPSYFDHPPMVAAVETVGLAIVGDPFSPLGLRLGFIALFAGSTWLMARIARRWYGEWPGFFAALALNLSGYYGLAVGSFALPDGPLLFFWLLTLDRIDLALEEPARLRPWAAVGLAWGLAMLSKYHAVFLPVGTVLYLLLRPGRRRLLKSPGPYLAIGLGLLIFSPVIAWNARNGWASFAFQGGRAVGGLSLRPDALLAAIGSQAAYLFPWIWIPLMVVGWRLIAGWRDRDDEHERLALCLCVAPLATFTAVACLRPVLPHWGLVGVLPLFPALGRALAGRAQADPRLTRRRIAFATAFSAALLAATVAEYRWGWLQRGPAGGLGLLTAKTDPTADLYGWDQVAARLDRLGLLDDPRTFVFTKNWYQSAQVAHAIGMRRPVVCYNLEDARGFAFWSAPADWLGRDGVFVMINDDYTPFSFYERWFRSCEALDDFEVTRRGEPVRRVRIFRLNEQRIALPFQYTKEQADERLRLRERLQGQAVTYSPPPEVGSKRHSVRRD</sequence>
<dbReference type="Pfam" id="PF13231">
    <property type="entry name" value="PMT_2"/>
    <property type="match status" value="1"/>
</dbReference>
<dbReference type="PANTHER" id="PTHR33908:SF11">
    <property type="entry name" value="MEMBRANE PROTEIN"/>
    <property type="match status" value="1"/>
</dbReference>
<evidence type="ECO:0000256" key="6">
    <source>
        <dbReference type="ARBA" id="ARBA00022989"/>
    </source>
</evidence>
<protein>
    <submittedName>
        <fullName evidence="10">Glycosyltransferase family 39 protein</fullName>
        <ecNumber evidence="10">2.4.-.-</ecNumber>
    </submittedName>
</protein>
<feature type="transmembrane region" description="Helical" evidence="8">
    <location>
        <begin position="187"/>
        <end position="212"/>
    </location>
</feature>
<evidence type="ECO:0000256" key="7">
    <source>
        <dbReference type="ARBA" id="ARBA00023136"/>
    </source>
</evidence>
<evidence type="ECO:0000256" key="5">
    <source>
        <dbReference type="ARBA" id="ARBA00022692"/>
    </source>
</evidence>
<organism evidence="10 11">
    <name type="scientific">Paludisphaera mucosa</name>
    <dbReference type="NCBI Taxonomy" id="3030827"/>
    <lineage>
        <taxon>Bacteria</taxon>
        <taxon>Pseudomonadati</taxon>
        <taxon>Planctomycetota</taxon>
        <taxon>Planctomycetia</taxon>
        <taxon>Isosphaerales</taxon>
        <taxon>Isosphaeraceae</taxon>
        <taxon>Paludisphaera</taxon>
    </lineage>
</organism>
<evidence type="ECO:0000256" key="8">
    <source>
        <dbReference type="SAM" id="Phobius"/>
    </source>
</evidence>
<feature type="transmembrane region" description="Helical" evidence="8">
    <location>
        <begin position="36"/>
        <end position="57"/>
    </location>
</feature>
<dbReference type="EMBL" id="JARRAG010000002">
    <property type="protein sequence ID" value="MDG3005718.1"/>
    <property type="molecule type" value="Genomic_DNA"/>
</dbReference>
<evidence type="ECO:0000256" key="1">
    <source>
        <dbReference type="ARBA" id="ARBA00004651"/>
    </source>
</evidence>
<dbReference type="InterPro" id="IPR038731">
    <property type="entry name" value="RgtA/B/C-like"/>
</dbReference>
<reference evidence="10 11" key="1">
    <citation type="submission" date="2023-03" db="EMBL/GenBank/DDBJ databases">
        <title>Paludisphaera mucosa sp. nov. a novel planctomycete from northern fen.</title>
        <authorList>
            <person name="Ivanova A."/>
        </authorList>
    </citation>
    <scope>NUCLEOTIDE SEQUENCE [LARGE SCALE GENOMIC DNA]</scope>
    <source>
        <strain evidence="10 11">Pla2</strain>
    </source>
</reference>
<evidence type="ECO:0000256" key="2">
    <source>
        <dbReference type="ARBA" id="ARBA00022475"/>
    </source>
</evidence>
<keyword evidence="5 8" id="KW-0812">Transmembrane</keyword>
<dbReference type="EC" id="2.4.-.-" evidence="10"/>
<comment type="subcellular location">
    <subcellularLocation>
        <location evidence="1">Cell membrane</location>
        <topology evidence="1">Multi-pass membrane protein</topology>
    </subcellularLocation>
</comment>
<dbReference type="InterPro" id="IPR050297">
    <property type="entry name" value="LipidA_mod_glycosyltrf_83"/>
</dbReference>
<feature type="transmembrane region" description="Helical" evidence="8">
    <location>
        <begin position="309"/>
        <end position="327"/>
    </location>
</feature>
<dbReference type="PANTHER" id="PTHR33908">
    <property type="entry name" value="MANNOSYLTRANSFERASE YKCB-RELATED"/>
    <property type="match status" value="1"/>
</dbReference>
<keyword evidence="7 8" id="KW-0472">Membrane</keyword>
<feature type="transmembrane region" description="Helical" evidence="8">
    <location>
        <begin position="101"/>
        <end position="119"/>
    </location>
</feature>
<proteinExistence type="predicted"/>
<evidence type="ECO:0000259" key="9">
    <source>
        <dbReference type="Pfam" id="PF13231"/>
    </source>
</evidence>
<dbReference type="RefSeq" id="WP_277862048.1">
    <property type="nucleotide sequence ID" value="NZ_JARRAG010000002.1"/>
</dbReference>
<feature type="transmembrane region" description="Helical" evidence="8">
    <location>
        <begin position="363"/>
        <end position="381"/>
    </location>
</feature>
<keyword evidence="4 10" id="KW-0808">Transferase</keyword>
<feature type="transmembrane region" description="Helical" evidence="8">
    <location>
        <begin position="333"/>
        <end position="351"/>
    </location>
</feature>
<keyword evidence="11" id="KW-1185">Reference proteome</keyword>
<keyword evidence="6 8" id="KW-1133">Transmembrane helix</keyword>
<feature type="transmembrane region" description="Helical" evidence="8">
    <location>
        <begin position="277"/>
        <end position="297"/>
    </location>
</feature>
<accession>A0ABT6FDR7</accession>
<keyword evidence="3 10" id="KW-0328">Glycosyltransferase</keyword>
<evidence type="ECO:0000313" key="10">
    <source>
        <dbReference type="EMBL" id="MDG3005718.1"/>
    </source>
</evidence>
<dbReference type="Proteomes" id="UP001216907">
    <property type="component" value="Unassembled WGS sequence"/>
</dbReference>
<comment type="caution">
    <text evidence="10">The sequence shown here is derived from an EMBL/GenBank/DDBJ whole genome shotgun (WGS) entry which is preliminary data.</text>
</comment>